<comment type="caution">
    <text evidence="1">The sequence shown here is derived from an EMBL/GenBank/DDBJ whole genome shotgun (WGS) entry which is preliminary data.</text>
</comment>
<name>A0A1E5W404_9POAL</name>
<reference evidence="1 2" key="1">
    <citation type="submission" date="2016-09" db="EMBL/GenBank/DDBJ databases">
        <title>The draft genome of Dichanthelium oligosanthes: A C3 panicoid grass species.</title>
        <authorList>
            <person name="Studer A.J."/>
            <person name="Schnable J.C."/>
            <person name="Brutnell T.P."/>
        </authorList>
    </citation>
    <scope>NUCLEOTIDE SEQUENCE [LARGE SCALE GENOMIC DNA]</scope>
    <source>
        <strain evidence="2">cv. Kellogg 1175</strain>
        <tissue evidence="1">Leaf</tissue>
    </source>
</reference>
<gene>
    <name evidence="1" type="ORF">BAE44_0006846</name>
</gene>
<dbReference type="STRING" id="888268.A0A1E5W404"/>
<accession>A0A1E5W404</accession>
<dbReference type="InterPro" id="IPR055305">
    <property type="entry name" value="GG3-like"/>
</dbReference>
<dbReference type="AlphaFoldDB" id="A0A1E5W404"/>
<dbReference type="EMBL" id="LWDX02021958">
    <property type="protein sequence ID" value="OEL32136.1"/>
    <property type="molecule type" value="Genomic_DNA"/>
</dbReference>
<evidence type="ECO:0000313" key="1">
    <source>
        <dbReference type="EMBL" id="OEL32136.1"/>
    </source>
</evidence>
<dbReference type="Proteomes" id="UP000095767">
    <property type="component" value="Unassembled WGS sequence"/>
</dbReference>
<dbReference type="PANTHER" id="PTHR32378">
    <property type="entry name" value="GUANINE NUCLEOTIDE-BINDING PROTEIN SUBUNIT GAMMA 3"/>
    <property type="match status" value="1"/>
</dbReference>
<proteinExistence type="predicted"/>
<dbReference type="PANTHER" id="PTHR32378:SF10">
    <property type="entry name" value="GUANINE NUCLEOTIDE-BINDING PROTEIN SUBUNIT GAMMA 3"/>
    <property type="match status" value="1"/>
</dbReference>
<keyword evidence="2" id="KW-1185">Reference proteome</keyword>
<organism evidence="1 2">
    <name type="scientific">Dichanthelium oligosanthes</name>
    <dbReference type="NCBI Taxonomy" id="888268"/>
    <lineage>
        <taxon>Eukaryota</taxon>
        <taxon>Viridiplantae</taxon>
        <taxon>Streptophyta</taxon>
        <taxon>Embryophyta</taxon>
        <taxon>Tracheophyta</taxon>
        <taxon>Spermatophyta</taxon>
        <taxon>Magnoliopsida</taxon>
        <taxon>Liliopsida</taxon>
        <taxon>Poales</taxon>
        <taxon>Poaceae</taxon>
        <taxon>PACMAD clade</taxon>
        <taxon>Panicoideae</taxon>
        <taxon>Panicodae</taxon>
        <taxon>Paniceae</taxon>
        <taxon>Dichantheliinae</taxon>
        <taxon>Dichanthelium</taxon>
    </lineage>
</organism>
<sequence length="120" mass="13707">MGEAPRPRSPPRYPDLCGRRRLQLEVQILNREVGFLEIKIGHMLLVPVLLLPLLAEAQGAKLLQLLLLRLPRHAVLYTELHLSKGPFLQPRLLHLQPSQLQLQAGLRRPLPTAVQQLLFR</sequence>
<evidence type="ECO:0000313" key="2">
    <source>
        <dbReference type="Proteomes" id="UP000095767"/>
    </source>
</evidence>
<protein>
    <submittedName>
        <fullName evidence="1">Uncharacterized protein</fullName>
    </submittedName>
</protein>
<dbReference type="OrthoDB" id="784350at2759"/>